<feature type="region of interest" description="Disordered" evidence="1">
    <location>
        <begin position="1"/>
        <end position="31"/>
    </location>
</feature>
<organism evidence="2 3">
    <name type="scientific">Vitrella brassicaformis (strain CCMP3155)</name>
    <dbReference type="NCBI Taxonomy" id="1169540"/>
    <lineage>
        <taxon>Eukaryota</taxon>
        <taxon>Sar</taxon>
        <taxon>Alveolata</taxon>
        <taxon>Colpodellida</taxon>
        <taxon>Vitrellaceae</taxon>
        <taxon>Vitrella</taxon>
    </lineage>
</organism>
<dbReference type="InParanoid" id="A0A0G4EXC8"/>
<dbReference type="InterPro" id="IPR039699">
    <property type="entry name" value="Ribosomal_uL30"/>
</dbReference>
<dbReference type="Gene3D" id="3.30.1390.20">
    <property type="entry name" value="Ribosomal protein L30, ferredoxin-like fold domain"/>
    <property type="match status" value="1"/>
</dbReference>
<reference evidence="2 3" key="1">
    <citation type="submission" date="2014-11" db="EMBL/GenBank/DDBJ databases">
        <authorList>
            <person name="Zhu J."/>
            <person name="Qi W."/>
            <person name="Song R."/>
        </authorList>
    </citation>
    <scope>NUCLEOTIDE SEQUENCE [LARGE SCALE GENOMIC DNA]</scope>
</reference>
<evidence type="ECO:0000256" key="1">
    <source>
        <dbReference type="SAM" id="MobiDB-lite"/>
    </source>
</evidence>
<dbReference type="VEuPathDB" id="CryptoDB:Vbra_21072"/>
<dbReference type="GO" id="GO:0003723">
    <property type="term" value="F:RNA binding"/>
    <property type="evidence" value="ECO:0007669"/>
    <property type="project" value="TreeGrafter"/>
</dbReference>
<dbReference type="AlphaFoldDB" id="A0A0G4EXC8"/>
<dbReference type="OMA" id="VNGWGPQ"/>
<keyword evidence="3" id="KW-1185">Reference proteome</keyword>
<evidence type="ECO:0008006" key="4">
    <source>
        <dbReference type="Google" id="ProtNLM"/>
    </source>
</evidence>
<name>A0A0G4EXC8_VITBC</name>
<protein>
    <recommendedName>
        <fullName evidence="4">Ribosomal protein L30 ferredoxin-like fold domain-containing protein</fullName>
    </recommendedName>
</protein>
<gene>
    <name evidence="2" type="ORF">Vbra_21072</name>
</gene>
<dbReference type="SUPFAM" id="SSF55129">
    <property type="entry name" value="Ribosomal protein L30p/L7e"/>
    <property type="match status" value="1"/>
</dbReference>
<dbReference type="PANTHER" id="PTHR11524:SF36">
    <property type="entry name" value="LARGE RIBOSOMAL SUBUNIT PROTEIN UL30Z"/>
    <property type="match status" value="1"/>
</dbReference>
<dbReference type="GO" id="GO:0000463">
    <property type="term" value="P:maturation of LSU-rRNA from tricistronic rRNA transcript (SSU-rRNA, 5.8S rRNA, LSU-rRNA)"/>
    <property type="evidence" value="ECO:0007669"/>
    <property type="project" value="TreeGrafter"/>
</dbReference>
<accession>A0A0G4EXC8</accession>
<dbReference type="Proteomes" id="UP000041254">
    <property type="component" value="Unassembled WGS sequence"/>
</dbReference>
<dbReference type="PANTHER" id="PTHR11524">
    <property type="entry name" value="60S RIBOSOMAL PROTEIN L7"/>
    <property type="match status" value="1"/>
</dbReference>
<dbReference type="PhylomeDB" id="A0A0G4EXC8"/>
<dbReference type="STRING" id="1169540.A0A0G4EXC8"/>
<dbReference type="InterPro" id="IPR036919">
    <property type="entry name" value="Ribo_uL30_ferredoxin-like_sf"/>
</dbReference>
<dbReference type="OrthoDB" id="28644at2759"/>
<proteinExistence type="predicted"/>
<evidence type="ECO:0000313" key="2">
    <source>
        <dbReference type="EMBL" id="CEM03224.1"/>
    </source>
</evidence>
<dbReference type="GO" id="GO:0022625">
    <property type="term" value="C:cytosolic large ribosomal subunit"/>
    <property type="evidence" value="ECO:0007669"/>
    <property type="project" value="TreeGrafter"/>
</dbReference>
<sequence length="260" mass="29509">MEVDEGPDLSSGPSGQLKPRREGESIKVSETVLRKRRHDLAGIAERRRKIALAKEQSVKKQRRSPIVTVQKLIKEYRNRHLDRKRQTREQRRTKSAKLKHSTAVFLAVRNGRKGGNAATRGALKGLGLTKAFTGVLVLNNLDNVARLKSVEPFIFYGPPTLSTVRQLFSKRARLHVPGRTKKEPLTDNTYVEDHLGHLGMLCVEDMVQEVFKGGERAKDVLKFLWPFQLGDLKKAEGLDARRNEYGDLREKLDDKVQSIL</sequence>
<dbReference type="GO" id="GO:0003735">
    <property type="term" value="F:structural constituent of ribosome"/>
    <property type="evidence" value="ECO:0007669"/>
    <property type="project" value="TreeGrafter"/>
</dbReference>
<evidence type="ECO:0000313" key="3">
    <source>
        <dbReference type="Proteomes" id="UP000041254"/>
    </source>
</evidence>
<dbReference type="EMBL" id="CDMY01000336">
    <property type="protein sequence ID" value="CEM03224.1"/>
    <property type="molecule type" value="Genomic_DNA"/>
</dbReference>